<name>A0A2S4MMA8_9BURK</name>
<accession>A0A2S4MMA8</accession>
<dbReference type="GO" id="GO:0015774">
    <property type="term" value="P:polysaccharide transport"/>
    <property type="evidence" value="ECO:0007669"/>
    <property type="project" value="InterPro"/>
</dbReference>
<protein>
    <submittedName>
        <fullName evidence="1">Capsular polysaccharide export protein</fullName>
    </submittedName>
</protein>
<keyword evidence="2" id="KW-1185">Reference proteome</keyword>
<dbReference type="AlphaFoldDB" id="A0A2S4MMA8"/>
<evidence type="ECO:0000313" key="1">
    <source>
        <dbReference type="EMBL" id="POR55886.1"/>
    </source>
</evidence>
<dbReference type="GO" id="GO:0000271">
    <property type="term" value="P:polysaccharide biosynthetic process"/>
    <property type="evidence" value="ECO:0007669"/>
    <property type="project" value="InterPro"/>
</dbReference>
<dbReference type="Pfam" id="PF05159">
    <property type="entry name" value="Capsule_synth"/>
    <property type="match status" value="1"/>
</dbReference>
<gene>
    <name evidence="1" type="ORF">B0G62_101282</name>
</gene>
<sequence>MPRSFLALQGTASHFFSRLSTGLIENGHSAHRINFCGGDLLYSGSAHCWNYDGQVSGLDGWYSETLKSGDFTDILLFGDCRAVHQPVHALAEQFGVQVHVFEEGYVRPHWLTLEKHGVNGRSRLPRDPAWYLEHRTSAPSPALATGYNLYERAWHDIRYRMGNALYASRFPGYRSHRPFNGAKEYAALAKRFAQQKRHRDEAARATSQVLKSRRSYYLFPLQLNSDSQIIVHSPFSGVREAIERVMRSFAKNAPRDASLVIKNHPLDTGIVEYRQFSRELAKTLDLDDRLVFLEDGHLPTLLEHSRGVVVVNSTVGLSALHHRRPLIALGHAIYDMEGMTWQGGLDDFWTQASRPDMNLYYAFLDYVIHHTQINGDFYTRTGIEMAVQGAIRRLEQTDD</sequence>
<organism evidence="1 2">
    <name type="scientific">Paraburkholderia eburnea</name>
    <dbReference type="NCBI Taxonomy" id="1189126"/>
    <lineage>
        <taxon>Bacteria</taxon>
        <taxon>Pseudomonadati</taxon>
        <taxon>Pseudomonadota</taxon>
        <taxon>Betaproteobacteria</taxon>
        <taxon>Burkholderiales</taxon>
        <taxon>Burkholderiaceae</taxon>
        <taxon>Paraburkholderia</taxon>
    </lineage>
</organism>
<dbReference type="Proteomes" id="UP000237381">
    <property type="component" value="Unassembled WGS sequence"/>
</dbReference>
<reference evidence="1 2" key="1">
    <citation type="submission" date="2018-01" db="EMBL/GenBank/DDBJ databases">
        <title>Genomic Encyclopedia of Type Strains, Phase III (KMG-III): the genomes of soil and plant-associated and newly described type strains.</title>
        <authorList>
            <person name="Whitman W."/>
        </authorList>
    </citation>
    <scope>NUCLEOTIDE SEQUENCE [LARGE SCALE GENOMIC DNA]</scope>
    <source>
        <strain evidence="1 2">JCM 18070</strain>
    </source>
</reference>
<evidence type="ECO:0000313" key="2">
    <source>
        <dbReference type="Proteomes" id="UP000237381"/>
    </source>
</evidence>
<dbReference type="EMBL" id="PQGA01000001">
    <property type="protein sequence ID" value="POR55886.1"/>
    <property type="molecule type" value="Genomic_DNA"/>
</dbReference>
<dbReference type="InterPro" id="IPR007833">
    <property type="entry name" value="Capsule_polysaccharide_synth"/>
</dbReference>
<dbReference type="RefSeq" id="WP_103701800.1">
    <property type="nucleotide sequence ID" value="NZ_PQGA01000001.1"/>
</dbReference>
<dbReference type="CDD" id="cd16441">
    <property type="entry name" value="beta_Kdo_transferase_KpsS"/>
    <property type="match status" value="1"/>
</dbReference>
<dbReference type="OrthoDB" id="9794206at2"/>
<proteinExistence type="predicted"/>
<comment type="caution">
    <text evidence="1">The sequence shown here is derived from an EMBL/GenBank/DDBJ whole genome shotgun (WGS) entry which is preliminary data.</text>
</comment>